<comment type="subcellular location">
    <subcellularLocation>
        <location evidence="1">Golgi apparatus membrane</location>
        <topology evidence="1">Peripheral membrane protein</topology>
    </subcellularLocation>
</comment>
<evidence type="ECO:0000256" key="1">
    <source>
        <dbReference type="ARBA" id="ARBA00004395"/>
    </source>
</evidence>
<keyword evidence="7" id="KW-0472">Membrane</keyword>
<dbReference type="InterPro" id="IPR001810">
    <property type="entry name" value="F-box_dom"/>
</dbReference>
<dbReference type="PROSITE" id="PS50181">
    <property type="entry name" value="FBOX"/>
    <property type="match status" value="1"/>
</dbReference>
<dbReference type="Pfam" id="PF10191">
    <property type="entry name" value="COG7"/>
    <property type="match status" value="3"/>
</dbReference>
<dbReference type="AlphaFoldDB" id="A0A834TVA4"/>
<keyword evidence="4" id="KW-0813">Transport</keyword>
<comment type="similarity">
    <text evidence="2">Belongs to the COG7 family.</text>
</comment>
<dbReference type="GO" id="GO:0007030">
    <property type="term" value="P:Golgi organization"/>
    <property type="evidence" value="ECO:0007669"/>
    <property type="project" value="TreeGrafter"/>
</dbReference>
<keyword evidence="5" id="KW-0653">Protein transport</keyword>
<evidence type="ECO:0000259" key="10">
    <source>
        <dbReference type="PROSITE" id="PS50181"/>
    </source>
</evidence>
<dbReference type="PANTHER" id="PTHR21443:SF0">
    <property type="entry name" value="CONSERVED OLIGOMERIC GOLGI COMPLEX SUBUNIT 7"/>
    <property type="match status" value="1"/>
</dbReference>
<gene>
    <name evidence="11" type="ORF">G2W53_022993</name>
</gene>
<dbReference type="PANTHER" id="PTHR21443">
    <property type="entry name" value="CONSERVED OLIGOMERIC GOLGI COMPLEX COMPONENT 7"/>
    <property type="match status" value="1"/>
</dbReference>
<protein>
    <recommendedName>
        <fullName evidence="3">Conserved oligomeric Golgi complex subunit 7</fullName>
    </recommendedName>
    <alternativeName>
        <fullName evidence="8">Component of oligomeric Golgi complex 7</fullName>
    </alternativeName>
</protein>
<name>A0A834TVA4_9FABA</name>
<evidence type="ECO:0000313" key="11">
    <source>
        <dbReference type="EMBL" id="KAF7824849.1"/>
    </source>
</evidence>
<keyword evidence="12" id="KW-1185">Reference proteome</keyword>
<keyword evidence="6" id="KW-0333">Golgi apparatus</keyword>
<dbReference type="GO" id="GO:0006886">
    <property type="term" value="P:intracellular protein transport"/>
    <property type="evidence" value="ECO:0007669"/>
    <property type="project" value="InterPro"/>
</dbReference>
<evidence type="ECO:0000313" key="12">
    <source>
        <dbReference type="Proteomes" id="UP000634136"/>
    </source>
</evidence>
<evidence type="ECO:0000256" key="9">
    <source>
        <dbReference type="SAM" id="MobiDB-lite"/>
    </source>
</evidence>
<evidence type="ECO:0000256" key="3">
    <source>
        <dbReference type="ARBA" id="ARBA00020984"/>
    </source>
</evidence>
<reference evidence="11" key="1">
    <citation type="submission" date="2020-09" db="EMBL/GenBank/DDBJ databases">
        <title>Genome-Enabled Discovery of Anthraquinone Biosynthesis in Senna tora.</title>
        <authorList>
            <person name="Kang S.-H."/>
            <person name="Pandey R.P."/>
            <person name="Lee C.-M."/>
            <person name="Sim J.-S."/>
            <person name="Jeong J.-T."/>
            <person name="Choi B.-S."/>
            <person name="Jung M."/>
            <person name="Ginzburg D."/>
            <person name="Zhao K."/>
            <person name="Won S.Y."/>
            <person name="Oh T.-J."/>
            <person name="Yu Y."/>
            <person name="Kim N.-H."/>
            <person name="Lee O.R."/>
            <person name="Lee T.-H."/>
            <person name="Bashyal P."/>
            <person name="Kim T.-S."/>
            <person name="Lee W.-H."/>
            <person name="Kawkins C."/>
            <person name="Kim C.-K."/>
            <person name="Kim J.S."/>
            <person name="Ahn B.O."/>
            <person name="Rhee S.Y."/>
            <person name="Sohng J.K."/>
        </authorList>
    </citation>
    <scope>NUCLEOTIDE SEQUENCE</scope>
    <source>
        <tissue evidence="11">Leaf</tissue>
    </source>
</reference>
<dbReference type="Pfam" id="PF23310">
    <property type="entry name" value="TPR_27"/>
    <property type="match status" value="1"/>
</dbReference>
<dbReference type="GO" id="GO:0000139">
    <property type="term" value="C:Golgi membrane"/>
    <property type="evidence" value="ECO:0007669"/>
    <property type="project" value="UniProtKB-SubCell"/>
</dbReference>
<evidence type="ECO:0000256" key="5">
    <source>
        <dbReference type="ARBA" id="ARBA00022927"/>
    </source>
</evidence>
<feature type="compositionally biased region" description="Basic and acidic residues" evidence="9">
    <location>
        <begin position="674"/>
        <end position="687"/>
    </location>
</feature>
<feature type="region of interest" description="Disordered" evidence="9">
    <location>
        <begin position="667"/>
        <end position="687"/>
    </location>
</feature>
<proteinExistence type="inferred from homology"/>
<evidence type="ECO:0000256" key="6">
    <source>
        <dbReference type="ARBA" id="ARBA00023034"/>
    </source>
</evidence>
<evidence type="ECO:0000256" key="8">
    <source>
        <dbReference type="ARBA" id="ARBA00031345"/>
    </source>
</evidence>
<dbReference type="OrthoDB" id="245173at2759"/>
<dbReference type="EMBL" id="JAAIUW010000007">
    <property type="protein sequence ID" value="KAF7824849.1"/>
    <property type="molecule type" value="Genomic_DNA"/>
</dbReference>
<evidence type="ECO:0000256" key="7">
    <source>
        <dbReference type="ARBA" id="ARBA00023136"/>
    </source>
</evidence>
<organism evidence="11 12">
    <name type="scientific">Senna tora</name>
    <dbReference type="NCBI Taxonomy" id="362788"/>
    <lineage>
        <taxon>Eukaryota</taxon>
        <taxon>Viridiplantae</taxon>
        <taxon>Streptophyta</taxon>
        <taxon>Embryophyta</taxon>
        <taxon>Tracheophyta</taxon>
        <taxon>Spermatophyta</taxon>
        <taxon>Magnoliopsida</taxon>
        <taxon>eudicotyledons</taxon>
        <taxon>Gunneridae</taxon>
        <taxon>Pentapetalae</taxon>
        <taxon>rosids</taxon>
        <taxon>fabids</taxon>
        <taxon>Fabales</taxon>
        <taxon>Fabaceae</taxon>
        <taxon>Caesalpinioideae</taxon>
        <taxon>Cassia clade</taxon>
        <taxon>Senna</taxon>
    </lineage>
</organism>
<evidence type="ECO:0000256" key="4">
    <source>
        <dbReference type="ARBA" id="ARBA00022448"/>
    </source>
</evidence>
<comment type="caution">
    <text evidence="11">The sequence shown here is derived from an EMBL/GenBank/DDBJ whole genome shotgun (WGS) entry which is preliminary data.</text>
</comment>
<dbReference type="Proteomes" id="UP000634136">
    <property type="component" value="Unassembled WGS sequence"/>
</dbReference>
<dbReference type="GO" id="GO:0006890">
    <property type="term" value="P:retrograde vesicle-mediated transport, Golgi to endoplasmic reticulum"/>
    <property type="evidence" value="ECO:0007669"/>
    <property type="project" value="TreeGrafter"/>
</dbReference>
<feature type="domain" description="F-box" evidence="10">
    <location>
        <begin position="3"/>
        <end position="50"/>
    </location>
</feature>
<sequence length="1070" mass="119008">MLGPTILNLPDELLVEILALVASSSLIDLLHAKIRCLNIIAEDSYIYKQVSIEELKVVEWVKSRRQQVSCFLRKCCENGNPEALYRQGVPLRNLKSTVIDEPPWISHSERTESARSSLDSIMMLDLGPFSSENFDPKKWINSACQTRHPQDSLDKHMVDLEMKLQMLSEEIAASLEEQSASALLRVPRASRDVIRLRDDAVTLRSAVSGILQKIKKAEGSSAESIAALAKVDIVKQRMEAAYETLQDAAGLTQLSSTVEDVFASGDLPRAAETLANMRHCLSAVGEVAEFANIRKQLEVLEDRLDTMVQPRLTDALSNRKVDVAQDLRGILIRIGRFKSLESQYTKVHLKPIKQLWEDFDSRQRANKSANEKNEIERLVSGGELSFSSWLPSFYDELLLYLEQEWKWCTIAFPEDYKILVPKLLSETMMAIGSSFISHINLAIGDAVPETKALAKGSSDFRSFISYLTSRWAVFSICIVKIVTIVLGRNYTGTWLMTVCPFLGLLDILSGDMQKGIKIQTKHLEALIELHNTTGTFARNIQHLFSDSDIQVLMDVLKAAYSPYESFKQKYGQMERAILSSEISGVDLRGAVIRGVGAQGVELSETVRRMEESIPQVIILLEAAVERCISFTGGSEADELILALDDIMLQYISTLQETLKSLRTVCGVDNSSDGPSKREMDKKDGNQNTRRVDLISNEEEWSIVQGALQILTVADNLTSRSSVFEASLRATLARLSTSLSISIFGSSLDQNQTTSGNEDNLGGRAALDVASLRLVDVPEKAKKLFNLLNQLRDRMWNIKIAIVPISTSILILYIVSFLQPLPPCLLLPYFALNGSDKVQLSKDPRFHALPLASQRVAAFADTVNELVYDVLISKVRQRLSDVSRLPIWSSVEEQSAFHLPTFSAYPQSYVTSVGEYLLTLPQQLEPLAEGISNNDTSDEAQFFATEWMFKVTDLSDKGCLHLGRAVIPLLFFSSSAIAVAEGATALYIEQLRGIQYISDRGAQQLSVDIEYLSNVLSALSMPIPPVLATFQSCLSTSRDQLRDLLKADSGNQLDLPTANLVCKMRRVNLDP</sequence>
<dbReference type="InterPro" id="IPR057136">
    <property type="entry name" value="At2g35280_TPR_dom"/>
</dbReference>
<accession>A0A834TVA4</accession>
<dbReference type="GO" id="GO:0017119">
    <property type="term" value="C:Golgi transport complex"/>
    <property type="evidence" value="ECO:0007669"/>
    <property type="project" value="InterPro"/>
</dbReference>
<evidence type="ECO:0000256" key="2">
    <source>
        <dbReference type="ARBA" id="ARBA00005831"/>
    </source>
</evidence>
<dbReference type="InterPro" id="IPR019335">
    <property type="entry name" value="COG7"/>
</dbReference>